<name>A0A1V9XHW5_9ACAR</name>
<dbReference type="AlphaFoldDB" id="A0A1V9XHW5"/>
<dbReference type="InParanoid" id="A0A1V9XHW5"/>
<keyword evidence="3" id="KW-1185">Reference proteome</keyword>
<comment type="caution">
    <text evidence="2">The sequence shown here is derived from an EMBL/GenBank/DDBJ whole genome shotgun (WGS) entry which is preliminary data.</text>
</comment>
<keyword evidence="1" id="KW-1133">Transmembrane helix</keyword>
<accession>A0A1V9XHW5</accession>
<keyword evidence="1" id="KW-0472">Membrane</keyword>
<sequence length="114" mass="13143">MRTVTSASVMNIPLMDEWEPAPSFLELIQSAYEICHFAWHRKPEGRQTFLTSLGTDLNSMKRITCNEVIVIVAIAVAFTISRRKLSKLVLMDIAPRNPTIRSDPYLWWSVFIFI</sequence>
<reference evidence="2 3" key="1">
    <citation type="journal article" date="2017" name="Gigascience">
        <title>Draft genome of the honey bee ectoparasitic mite, Tropilaelaps mercedesae, is shaped by the parasitic life history.</title>
        <authorList>
            <person name="Dong X."/>
            <person name="Armstrong S.D."/>
            <person name="Xia D."/>
            <person name="Makepeace B.L."/>
            <person name="Darby A.C."/>
            <person name="Kadowaki T."/>
        </authorList>
    </citation>
    <scope>NUCLEOTIDE SEQUENCE [LARGE SCALE GENOMIC DNA]</scope>
    <source>
        <strain evidence="2">Wuxi-XJTLU</strain>
    </source>
</reference>
<organism evidence="2 3">
    <name type="scientific">Tropilaelaps mercedesae</name>
    <dbReference type="NCBI Taxonomy" id="418985"/>
    <lineage>
        <taxon>Eukaryota</taxon>
        <taxon>Metazoa</taxon>
        <taxon>Ecdysozoa</taxon>
        <taxon>Arthropoda</taxon>
        <taxon>Chelicerata</taxon>
        <taxon>Arachnida</taxon>
        <taxon>Acari</taxon>
        <taxon>Parasitiformes</taxon>
        <taxon>Mesostigmata</taxon>
        <taxon>Gamasina</taxon>
        <taxon>Dermanyssoidea</taxon>
        <taxon>Laelapidae</taxon>
        <taxon>Tropilaelaps</taxon>
    </lineage>
</organism>
<dbReference type="Proteomes" id="UP000192247">
    <property type="component" value="Unassembled WGS sequence"/>
</dbReference>
<evidence type="ECO:0000313" key="3">
    <source>
        <dbReference type="Proteomes" id="UP000192247"/>
    </source>
</evidence>
<feature type="transmembrane region" description="Helical" evidence="1">
    <location>
        <begin position="60"/>
        <end position="81"/>
    </location>
</feature>
<proteinExistence type="predicted"/>
<protein>
    <submittedName>
        <fullName evidence="2">Ceramide synthase 1-like</fullName>
    </submittedName>
</protein>
<dbReference type="EMBL" id="MNPL01010408">
    <property type="protein sequence ID" value="OQR73135.1"/>
    <property type="molecule type" value="Genomic_DNA"/>
</dbReference>
<gene>
    <name evidence="2" type="ORF">BIW11_03642</name>
</gene>
<evidence type="ECO:0000313" key="2">
    <source>
        <dbReference type="EMBL" id="OQR73135.1"/>
    </source>
</evidence>
<evidence type="ECO:0000256" key="1">
    <source>
        <dbReference type="SAM" id="Phobius"/>
    </source>
</evidence>
<keyword evidence="1" id="KW-0812">Transmembrane</keyword>